<feature type="compositionally biased region" description="Low complexity" evidence="1">
    <location>
        <begin position="28"/>
        <end position="42"/>
    </location>
</feature>
<sequence>MKRIFHFAVAGILAASITACGARSGEPATTDPTATAASTNAAGQSAVQDDESAKDVVKVAASNKDFTTLVAAVKQAGLVDALSNAGPFTVFAPTNAAFDKVPKETLEALMQADKKADLQNILQYHVYVGMLSESLLQDGQTFNQVNGGNITISKKDGKTIINGTATIVATVKASNGIIHVIDGVLLPK</sequence>
<evidence type="ECO:0000313" key="4">
    <source>
        <dbReference type="EMBL" id="SHE89878.1"/>
    </source>
</evidence>
<keyword evidence="5" id="KW-1185">Reference proteome</keyword>
<dbReference type="GO" id="GO:0005615">
    <property type="term" value="C:extracellular space"/>
    <property type="evidence" value="ECO:0007669"/>
    <property type="project" value="TreeGrafter"/>
</dbReference>
<feature type="region of interest" description="Disordered" evidence="1">
    <location>
        <begin position="24"/>
        <end position="47"/>
    </location>
</feature>
<evidence type="ECO:0000256" key="1">
    <source>
        <dbReference type="SAM" id="MobiDB-lite"/>
    </source>
</evidence>
<proteinExistence type="predicted"/>
<dbReference type="PANTHER" id="PTHR10900">
    <property type="entry name" value="PERIOSTIN-RELATED"/>
    <property type="match status" value="1"/>
</dbReference>
<gene>
    <name evidence="4" type="ORF">SAMN05444008_103287</name>
</gene>
<feature type="chain" id="PRO_5012522136" evidence="2">
    <location>
        <begin position="22"/>
        <end position="188"/>
    </location>
</feature>
<dbReference type="SMART" id="SM00554">
    <property type="entry name" value="FAS1"/>
    <property type="match status" value="1"/>
</dbReference>
<dbReference type="Gene3D" id="2.30.180.10">
    <property type="entry name" value="FAS1 domain"/>
    <property type="match status" value="1"/>
</dbReference>
<reference evidence="4 5" key="1">
    <citation type="submission" date="2016-11" db="EMBL/GenBank/DDBJ databases">
        <authorList>
            <person name="Jaros S."/>
            <person name="Januszkiewicz K."/>
            <person name="Wedrychowicz H."/>
        </authorList>
    </citation>
    <scope>NUCLEOTIDE SEQUENCE [LARGE SCALE GENOMIC DNA]</scope>
    <source>
        <strain evidence="4 5">DSM 26897</strain>
    </source>
</reference>
<accession>A0A1M4X8P3</accession>
<dbReference type="AlphaFoldDB" id="A0A1M4X8P3"/>
<dbReference type="SUPFAM" id="SSF82153">
    <property type="entry name" value="FAS1 domain"/>
    <property type="match status" value="1"/>
</dbReference>
<dbReference type="InterPro" id="IPR036378">
    <property type="entry name" value="FAS1_dom_sf"/>
</dbReference>
<dbReference type="FunFam" id="2.30.180.10:FF:000014">
    <property type="entry name" value="Stabilin 1"/>
    <property type="match status" value="1"/>
</dbReference>
<dbReference type="OrthoDB" id="9800666at2"/>
<dbReference type="PROSITE" id="PS50213">
    <property type="entry name" value="FAS1"/>
    <property type="match status" value="1"/>
</dbReference>
<feature type="signal peptide" evidence="2">
    <location>
        <begin position="1"/>
        <end position="21"/>
    </location>
</feature>
<name>A0A1M4X8P3_9BACT</name>
<feature type="domain" description="FAS1" evidence="3">
    <location>
        <begin position="53"/>
        <end position="185"/>
    </location>
</feature>
<dbReference type="InterPro" id="IPR000782">
    <property type="entry name" value="FAS1_domain"/>
</dbReference>
<dbReference type="Pfam" id="PF02469">
    <property type="entry name" value="Fasciclin"/>
    <property type="match status" value="1"/>
</dbReference>
<dbReference type="InterPro" id="IPR050904">
    <property type="entry name" value="Adhesion/Biosynth-related"/>
</dbReference>
<dbReference type="STRING" id="1302690.BUE76_05970"/>
<evidence type="ECO:0000259" key="3">
    <source>
        <dbReference type="PROSITE" id="PS50213"/>
    </source>
</evidence>
<dbReference type="EMBL" id="FQUO01000003">
    <property type="protein sequence ID" value="SHE89878.1"/>
    <property type="molecule type" value="Genomic_DNA"/>
</dbReference>
<keyword evidence="2" id="KW-0732">Signal</keyword>
<organism evidence="4 5">
    <name type="scientific">Cnuella takakiae</name>
    <dbReference type="NCBI Taxonomy" id="1302690"/>
    <lineage>
        <taxon>Bacteria</taxon>
        <taxon>Pseudomonadati</taxon>
        <taxon>Bacteroidota</taxon>
        <taxon>Chitinophagia</taxon>
        <taxon>Chitinophagales</taxon>
        <taxon>Chitinophagaceae</taxon>
        <taxon>Cnuella</taxon>
    </lineage>
</organism>
<dbReference type="PANTHER" id="PTHR10900:SF77">
    <property type="entry name" value="FI19380P1"/>
    <property type="match status" value="1"/>
</dbReference>
<dbReference type="Proteomes" id="UP000184368">
    <property type="component" value="Unassembled WGS sequence"/>
</dbReference>
<dbReference type="PROSITE" id="PS51257">
    <property type="entry name" value="PROKAR_LIPOPROTEIN"/>
    <property type="match status" value="1"/>
</dbReference>
<evidence type="ECO:0000256" key="2">
    <source>
        <dbReference type="SAM" id="SignalP"/>
    </source>
</evidence>
<evidence type="ECO:0000313" key="5">
    <source>
        <dbReference type="Proteomes" id="UP000184368"/>
    </source>
</evidence>
<dbReference type="RefSeq" id="WP_073040880.1">
    <property type="nucleotide sequence ID" value="NZ_FQUO01000003.1"/>
</dbReference>
<protein>
    <submittedName>
        <fullName evidence="4">Uncaracterized surface protein containing fasciclin (FAS1) repeats</fullName>
    </submittedName>
</protein>